<dbReference type="SUPFAM" id="SSF55781">
    <property type="entry name" value="GAF domain-like"/>
    <property type="match status" value="1"/>
</dbReference>
<accession>A0A238ZC43</accession>
<dbReference type="PANTHER" id="PTHR43304">
    <property type="entry name" value="PHYTOCHROME-LIKE PROTEIN CPH1"/>
    <property type="match status" value="1"/>
</dbReference>
<dbReference type="InterPro" id="IPR036097">
    <property type="entry name" value="HisK_dim/P_sf"/>
</dbReference>
<dbReference type="SUPFAM" id="SSF55874">
    <property type="entry name" value="ATPase domain of HSP90 chaperone/DNA topoisomerase II/histidine kinase"/>
    <property type="match status" value="1"/>
</dbReference>
<dbReference type="EMBL" id="FZNS01000007">
    <property type="protein sequence ID" value="SNR81085.1"/>
    <property type="molecule type" value="Genomic_DNA"/>
</dbReference>
<dbReference type="InterPro" id="IPR035965">
    <property type="entry name" value="PAS-like_dom_sf"/>
</dbReference>
<keyword evidence="6" id="KW-0175">Coiled coil</keyword>
<evidence type="ECO:0000256" key="1">
    <source>
        <dbReference type="ARBA" id="ARBA00000085"/>
    </source>
</evidence>
<gene>
    <name evidence="10" type="ORF">SAMN06269173_107114</name>
</gene>
<dbReference type="Pfam" id="PF02518">
    <property type="entry name" value="HATPase_c"/>
    <property type="match status" value="1"/>
</dbReference>
<comment type="catalytic activity">
    <reaction evidence="1">
        <text>ATP + protein L-histidine = ADP + protein N-phospho-L-histidine.</text>
        <dbReference type="EC" id="2.7.13.3"/>
    </reaction>
</comment>
<evidence type="ECO:0000256" key="6">
    <source>
        <dbReference type="SAM" id="Coils"/>
    </source>
</evidence>
<dbReference type="Pfam" id="PF13426">
    <property type="entry name" value="PAS_9"/>
    <property type="match status" value="1"/>
</dbReference>
<dbReference type="SUPFAM" id="SSF47384">
    <property type="entry name" value="Homodimeric domain of signal transducing histidine kinase"/>
    <property type="match status" value="1"/>
</dbReference>
<feature type="coiled-coil region" evidence="6">
    <location>
        <begin position="812"/>
        <end position="839"/>
    </location>
</feature>
<evidence type="ECO:0000256" key="2">
    <source>
        <dbReference type="ARBA" id="ARBA00012438"/>
    </source>
</evidence>
<dbReference type="Pfam" id="PF08448">
    <property type="entry name" value="PAS_4"/>
    <property type="match status" value="2"/>
</dbReference>
<evidence type="ECO:0000313" key="10">
    <source>
        <dbReference type="EMBL" id="SNR81085.1"/>
    </source>
</evidence>
<dbReference type="InterPro" id="IPR000700">
    <property type="entry name" value="PAS-assoc_C"/>
</dbReference>
<feature type="domain" description="PAS" evidence="8">
    <location>
        <begin position="145"/>
        <end position="216"/>
    </location>
</feature>
<proteinExistence type="predicted"/>
<dbReference type="SMART" id="SM00086">
    <property type="entry name" value="PAC"/>
    <property type="match status" value="2"/>
</dbReference>
<dbReference type="CDD" id="cd00082">
    <property type="entry name" value="HisKA"/>
    <property type="match status" value="1"/>
</dbReference>
<evidence type="ECO:0000259" key="7">
    <source>
        <dbReference type="PROSITE" id="PS50109"/>
    </source>
</evidence>
<dbReference type="EC" id="2.7.13.3" evidence="2"/>
<dbReference type="Gene3D" id="1.10.287.130">
    <property type="match status" value="1"/>
</dbReference>
<evidence type="ECO:0000259" key="8">
    <source>
        <dbReference type="PROSITE" id="PS50112"/>
    </source>
</evidence>
<evidence type="ECO:0000256" key="4">
    <source>
        <dbReference type="ARBA" id="ARBA00022679"/>
    </source>
</evidence>
<dbReference type="Gene3D" id="3.30.565.10">
    <property type="entry name" value="Histidine kinase-like ATPase, C-terminal domain"/>
    <property type="match status" value="1"/>
</dbReference>
<dbReference type="SMART" id="SM00065">
    <property type="entry name" value="GAF"/>
    <property type="match status" value="1"/>
</dbReference>
<dbReference type="InterPro" id="IPR003661">
    <property type="entry name" value="HisK_dim/P_dom"/>
</dbReference>
<dbReference type="InterPro" id="IPR052162">
    <property type="entry name" value="Sensor_kinase/Photoreceptor"/>
</dbReference>
<protein>
    <recommendedName>
        <fullName evidence="2">histidine kinase</fullName>
        <ecNumber evidence="2">2.7.13.3</ecNumber>
    </recommendedName>
</protein>
<dbReference type="Gene3D" id="3.30.450.20">
    <property type="entry name" value="PAS domain"/>
    <property type="match status" value="4"/>
</dbReference>
<dbReference type="CDD" id="cd00130">
    <property type="entry name" value="PAS"/>
    <property type="match status" value="3"/>
</dbReference>
<dbReference type="AlphaFoldDB" id="A0A238ZC43"/>
<evidence type="ECO:0000313" key="11">
    <source>
        <dbReference type="Proteomes" id="UP000198310"/>
    </source>
</evidence>
<dbReference type="InterPro" id="IPR003018">
    <property type="entry name" value="GAF"/>
</dbReference>
<dbReference type="InterPro" id="IPR013656">
    <property type="entry name" value="PAS_4"/>
</dbReference>
<dbReference type="RefSeq" id="WP_179225549.1">
    <property type="nucleotide sequence ID" value="NZ_FZNS01000007.1"/>
</dbReference>
<keyword evidence="11" id="KW-1185">Reference proteome</keyword>
<dbReference type="SMART" id="SM00388">
    <property type="entry name" value="HisKA"/>
    <property type="match status" value="1"/>
</dbReference>
<dbReference type="PROSITE" id="PS50109">
    <property type="entry name" value="HIS_KIN"/>
    <property type="match status" value="1"/>
</dbReference>
<feature type="domain" description="PAS" evidence="8">
    <location>
        <begin position="571"/>
        <end position="642"/>
    </location>
</feature>
<feature type="domain" description="PAC" evidence="9">
    <location>
        <begin position="645"/>
        <end position="698"/>
    </location>
</feature>
<dbReference type="InterPro" id="IPR013655">
    <property type="entry name" value="PAS_fold_3"/>
</dbReference>
<dbReference type="InterPro" id="IPR004358">
    <property type="entry name" value="Sig_transdc_His_kin-like_C"/>
</dbReference>
<dbReference type="InterPro" id="IPR000014">
    <property type="entry name" value="PAS"/>
</dbReference>
<dbReference type="InterPro" id="IPR029016">
    <property type="entry name" value="GAF-like_dom_sf"/>
</dbReference>
<dbReference type="NCBIfam" id="TIGR00229">
    <property type="entry name" value="sensory_box"/>
    <property type="match status" value="3"/>
</dbReference>
<sequence>MHAASPFQAVELFPAESLLPTLLDLAINGLVLCTPVYDSAGALSDLALTYLNPAAQGLLRLPAQPASTYTQQFPSSRTDGSWEALYDVFQSGQQRQFSLTYSIGGAQHILRVTSQRVGGGLLLSLAEDSLPGASSAEKIRWEDGNPHLLDAVLEGLQEFVYLFDLDGRFRYVNKPLLNLWGITLEQAVGKNFFDLGYPDELARLHQAQIQEAITTQQPVMGETLYTSPAGNTGYYEYTFVPLLGADGSVEAVGGRTQPLTEYQQAAAALSESESKYRVLFDSIDEGFCLIEMLFDELQHPFDYRFLEVNPAFERQTGLVQATGRTIREFAPLHEQHWFDIYGEVARTGKPVRFEQRAEQLHRWYDVYAFRVGEPNQHQVAVLFSDISQRRQAEEALRRSEQQQAFLLQFSDRLRPLSDPADIQYQAACALGQHLGASRVGYAEDQGDNEHIVVTRNYTQPGVPSIEGRYHYNDYGPELLHAFKEGRTVVRPDVARDPTLTAEEKHAHAVLQLGATINVPLLKDGKLIAVLFMHYPEAHAWTDYELLLLKETAERTWGAVVRARTEAALRESEERFRVMADAVPQIVWITDGEGRTEFFNRQWSRYTGVSYESSTAAAISGGFVHPEDGARTMQAFEEARQTGVVFEVEHRIRAADGTYRWFLVRAEPFHDPVSGQVTRWFGSSVDIHDRKQVEEALRRSEERLQKALSIDTVGILFFDLDGHIHDSNAAFERMSGYTRADLASGHIHIDTLTDPEFVAASHQALQELRTTGESTPLEKQYRRPDGAPWWGLSAGKRLSETECVKFILDITEAKRAEEALRRSEQQHQRSNARLMRTNQDLDNFVYAASHDLKQPVNNLRGLFEELYRSIQFTDPEEEELLVPLIQQALQQLGSTIDELAALGQAQQAGEAPAETVSLAELTEEVLSLLELQVRTARARITTDFGAYPILSFPRVNLRTILLNLLSNSLKYTDPQRPARIHISVWLDAGQPVLVVEDNGLGFDAEKYGEQLFHLFRRLHQHTSGSGVGLYLVNRIVQASGGRIEVDSQEGEGATFRVWLGQPSLG</sequence>
<keyword evidence="4" id="KW-0808">Transferase</keyword>
<feature type="domain" description="Histidine kinase" evidence="7">
    <location>
        <begin position="846"/>
        <end position="1062"/>
    </location>
</feature>
<dbReference type="Pfam" id="PF00512">
    <property type="entry name" value="HisKA"/>
    <property type="match status" value="1"/>
</dbReference>
<keyword evidence="5" id="KW-0418">Kinase</keyword>
<keyword evidence="3" id="KW-0597">Phosphoprotein</keyword>
<dbReference type="FunFam" id="3.30.450.20:FF:000099">
    <property type="entry name" value="Sensory box sensor histidine kinase"/>
    <property type="match status" value="1"/>
</dbReference>
<dbReference type="GO" id="GO:0000155">
    <property type="term" value="F:phosphorelay sensor kinase activity"/>
    <property type="evidence" value="ECO:0007669"/>
    <property type="project" value="InterPro"/>
</dbReference>
<dbReference type="Proteomes" id="UP000198310">
    <property type="component" value="Unassembled WGS sequence"/>
</dbReference>
<reference evidence="11" key="1">
    <citation type="submission" date="2017-06" db="EMBL/GenBank/DDBJ databases">
        <authorList>
            <person name="Varghese N."/>
            <person name="Submissions S."/>
        </authorList>
    </citation>
    <scope>NUCLEOTIDE SEQUENCE [LARGE SCALE GENOMIC DNA]</scope>
    <source>
        <strain evidence="11">DSM 28041</strain>
    </source>
</reference>
<name>A0A238ZC43_9BACT</name>
<feature type="domain" description="PAS" evidence="8">
    <location>
        <begin position="699"/>
        <end position="771"/>
    </location>
</feature>
<dbReference type="Gene3D" id="3.30.450.40">
    <property type="match status" value="1"/>
</dbReference>
<evidence type="ECO:0000256" key="3">
    <source>
        <dbReference type="ARBA" id="ARBA00022553"/>
    </source>
</evidence>
<dbReference type="InterPro" id="IPR003594">
    <property type="entry name" value="HATPase_dom"/>
</dbReference>
<dbReference type="InterPro" id="IPR036890">
    <property type="entry name" value="HATPase_C_sf"/>
</dbReference>
<dbReference type="InterPro" id="IPR005467">
    <property type="entry name" value="His_kinase_dom"/>
</dbReference>
<dbReference type="SMART" id="SM00091">
    <property type="entry name" value="PAS"/>
    <property type="match status" value="4"/>
</dbReference>
<dbReference type="PROSITE" id="PS50112">
    <property type="entry name" value="PAS"/>
    <property type="match status" value="3"/>
</dbReference>
<dbReference type="PANTHER" id="PTHR43304:SF1">
    <property type="entry name" value="PAC DOMAIN-CONTAINING PROTEIN"/>
    <property type="match status" value="1"/>
</dbReference>
<dbReference type="PROSITE" id="PS50113">
    <property type="entry name" value="PAC"/>
    <property type="match status" value="1"/>
</dbReference>
<organism evidence="10 11">
    <name type="scientific">Hymenobacter mucosus</name>
    <dbReference type="NCBI Taxonomy" id="1411120"/>
    <lineage>
        <taxon>Bacteria</taxon>
        <taxon>Pseudomonadati</taxon>
        <taxon>Bacteroidota</taxon>
        <taxon>Cytophagia</taxon>
        <taxon>Cytophagales</taxon>
        <taxon>Hymenobacteraceae</taxon>
        <taxon>Hymenobacter</taxon>
    </lineage>
</organism>
<evidence type="ECO:0000259" key="9">
    <source>
        <dbReference type="PROSITE" id="PS50113"/>
    </source>
</evidence>
<dbReference type="Pfam" id="PF01590">
    <property type="entry name" value="GAF"/>
    <property type="match status" value="1"/>
</dbReference>
<dbReference type="PRINTS" id="PR00344">
    <property type="entry name" value="BCTRLSENSOR"/>
</dbReference>
<dbReference type="SUPFAM" id="SSF55785">
    <property type="entry name" value="PYP-like sensor domain (PAS domain)"/>
    <property type="match status" value="4"/>
</dbReference>
<dbReference type="Pfam" id="PF08447">
    <property type="entry name" value="PAS_3"/>
    <property type="match status" value="1"/>
</dbReference>
<evidence type="ECO:0000256" key="5">
    <source>
        <dbReference type="ARBA" id="ARBA00022777"/>
    </source>
</evidence>
<dbReference type="SMART" id="SM00387">
    <property type="entry name" value="HATPase_c"/>
    <property type="match status" value="1"/>
</dbReference>
<dbReference type="InterPro" id="IPR001610">
    <property type="entry name" value="PAC"/>
</dbReference>